<keyword evidence="1" id="KW-0472">Membrane</keyword>
<comment type="caution">
    <text evidence="2">The sequence shown here is derived from an EMBL/GenBank/DDBJ whole genome shotgun (WGS) entry which is preliminary data.</text>
</comment>
<keyword evidence="3" id="KW-1185">Reference proteome</keyword>
<keyword evidence="1" id="KW-1133">Transmembrane helix</keyword>
<accession>A0A6M2BS28</accession>
<evidence type="ECO:0000256" key="1">
    <source>
        <dbReference type="SAM" id="Phobius"/>
    </source>
</evidence>
<dbReference type="RefSeq" id="WP_166255167.1">
    <property type="nucleotide sequence ID" value="NZ_JAAMOW010000004.1"/>
</dbReference>
<dbReference type="Proteomes" id="UP000472676">
    <property type="component" value="Unassembled WGS sequence"/>
</dbReference>
<protein>
    <recommendedName>
        <fullName evidence="4">Transmembrane protein</fullName>
    </recommendedName>
</protein>
<keyword evidence="1" id="KW-0812">Transmembrane</keyword>
<gene>
    <name evidence="2" type="ORF">G7Y85_08950</name>
</gene>
<evidence type="ECO:0008006" key="4">
    <source>
        <dbReference type="Google" id="ProtNLM"/>
    </source>
</evidence>
<reference evidence="2 3" key="1">
    <citation type="journal article" date="2014" name="Int. J. Syst. Evol. Microbiol.">
        <title>Solimonas terrae sp. nov., isolated from soil.</title>
        <authorList>
            <person name="Kim S.J."/>
            <person name="Moon J.Y."/>
            <person name="Weon H.Y."/>
            <person name="Ahn J.H."/>
            <person name="Chen W.M."/>
            <person name="Kwon S.W."/>
        </authorList>
    </citation>
    <scope>NUCLEOTIDE SEQUENCE [LARGE SCALE GENOMIC DNA]</scope>
    <source>
        <strain evidence="2 3">KIS83-12</strain>
    </source>
</reference>
<evidence type="ECO:0000313" key="3">
    <source>
        <dbReference type="Proteomes" id="UP000472676"/>
    </source>
</evidence>
<dbReference type="EMBL" id="JAAMOW010000004">
    <property type="protein sequence ID" value="NGY04893.1"/>
    <property type="molecule type" value="Genomic_DNA"/>
</dbReference>
<name>A0A6M2BS28_9GAMM</name>
<dbReference type="AlphaFoldDB" id="A0A6M2BS28"/>
<organism evidence="2 3">
    <name type="scientific">Solimonas terrae</name>
    <dbReference type="NCBI Taxonomy" id="1396819"/>
    <lineage>
        <taxon>Bacteria</taxon>
        <taxon>Pseudomonadati</taxon>
        <taxon>Pseudomonadota</taxon>
        <taxon>Gammaproteobacteria</taxon>
        <taxon>Nevskiales</taxon>
        <taxon>Nevskiaceae</taxon>
        <taxon>Solimonas</taxon>
    </lineage>
</organism>
<sequence length="73" mass="8214">MSAPDGWIRPLHRWLSIAFTLTVIVNFAARVHGEPAAWITYSPLLPLAVLLLTGLYLFVLPYRARPLGDARRT</sequence>
<evidence type="ECO:0000313" key="2">
    <source>
        <dbReference type="EMBL" id="NGY04893.1"/>
    </source>
</evidence>
<feature type="transmembrane region" description="Helical" evidence="1">
    <location>
        <begin position="43"/>
        <end position="62"/>
    </location>
</feature>
<proteinExistence type="predicted"/>